<sequence>MPYTNPKPPGRVEDFTGAFLVFAGLLLFMGLVALWAAFGYVISLITSVVVHRAIGWLPRRD</sequence>
<gene>
    <name evidence="2" type="ORF">C8N43_1395</name>
</gene>
<dbReference type="RefSeq" id="WP_107844901.1">
    <property type="nucleotide sequence ID" value="NZ_QBKS01000001.1"/>
</dbReference>
<evidence type="ECO:0000313" key="3">
    <source>
        <dbReference type="Proteomes" id="UP000243978"/>
    </source>
</evidence>
<organism evidence="2 3">
    <name type="scientific">Litoreibacter ponti</name>
    <dbReference type="NCBI Taxonomy" id="1510457"/>
    <lineage>
        <taxon>Bacteria</taxon>
        <taxon>Pseudomonadati</taxon>
        <taxon>Pseudomonadota</taxon>
        <taxon>Alphaproteobacteria</taxon>
        <taxon>Rhodobacterales</taxon>
        <taxon>Roseobacteraceae</taxon>
        <taxon>Litoreibacter</taxon>
    </lineage>
</organism>
<evidence type="ECO:0000313" key="2">
    <source>
        <dbReference type="EMBL" id="PTX56733.1"/>
    </source>
</evidence>
<dbReference type="Proteomes" id="UP000243978">
    <property type="component" value="Unassembled WGS sequence"/>
</dbReference>
<feature type="transmembrane region" description="Helical" evidence="1">
    <location>
        <begin position="20"/>
        <end position="50"/>
    </location>
</feature>
<proteinExistence type="predicted"/>
<accession>A0A2T6BKY9</accession>
<keyword evidence="3" id="KW-1185">Reference proteome</keyword>
<comment type="caution">
    <text evidence="2">The sequence shown here is derived from an EMBL/GenBank/DDBJ whole genome shotgun (WGS) entry which is preliminary data.</text>
</comment>
<protein>
    <submittedName>
        <fullName evidence="2">Uncharacterized protein</fullName>
    </submittedName>
</protein>
<keyword evidence="1" id="KW-0812">Transmembrane</keyword>
<keyword evidence="1" id="KW-0472">Membrane</keyword>
<evidence type="ECO:0000256" key="1">
    <source>
        <dbReference type="SAM" id="Phobius"/>
    </source>
</evidence>
<dbReference type="EMBL" id="QBKS01000001">
    <property type="protein sequence ID" value="PTX56733.1"/>
    <property type="molecule type" value="Genomic_DNA"/>
</dbReference>
<keyword evidence="1" id="KW-1133">Transmembrane helix</keyword>
<reference evidence="2 3" key="1">
    <citation type="submission" date="2018-04" db="EMBL/GenBank/DDBJ databases">
        <title>Genomic Encyclopedia of Archaeal and Bacterial Type Strains, Phase II (KMG-II): from individual species to whole genera.</title>
        <authorList>
            <person name="Goeker M."/>
        </authorList>
    </citation>
    <scope>NUCLEOTIDE SEQUENCE [LARGE SCALE GENOMIC DNA]</scope>
    <source>
        <strain evidence="2 3">DSM 100977</strain>
    </source>
</reference>
<name>A0A2T6BKY9_9RHOB</name>
<dbReference type="AlphaFoldDB" id="A0A2T6BKY9"/>